<dbReference type="EMBL" id="CP012159">
    <property type="protein sequence ID" value="AKT41026.1"/>
    <property type="molecule type" value="Genomic_DNA"/>
</dbReference>
<dbReference type="AlphaFoldDB" id="A0A0K1EJH9"/>
<dbReference type="InterPro" id="IPR006685">
    <property type="entry name" value="MscS_channel_2nd"/>
</dbReference>
<dbReference type="PATRIC" id="fig|52.7.peg.5733"/>
<dbReference type="Gene3D" id="2.30.30.60">
    <property type="match status" value="1"/>
</dbReference>
<proteinExistence type="inferred from homology"/>
<feature type="compositionally biased region" description="Low complexity" evidence="7">
    <location>
        <begin position="45"/>
        <end position="58"/>
    </location>
</feature>
<keyword evidence="6 8" id="KW-0472">Membrane</keyword>
<dbReference type="Proteomes" id="UP000067626">
    <property type="component" value="Chromosome"/>
</dbReference>
<dbReference type="STRING" id="52.CMC5_051840"/>
<evidence type="ECO:0000313" key="13">
    <source>
        <dbReference type="EMBL" id="AKT41026.1"/>
    </source>
</evidence>
<feature type="transmembrane region" description="Helical" evidence="8">
    <location>
        <begin position="356"/>
        <end position="374"/>
    </location>
</feature>
<evidence type="ECO:0000256" key="3">
    <source>
        <dbReference type="ARBA" id="ARBA00022475"/>
    </source>
</evidence>
<feature type="region of interest" description="Disordered" evidence="7">
    <location>
        <begin position="555"/>
        <end position="598"/>
    </location>
</feature>
<dbReference type="InterPro" id="IPR049142">
    <property type="entry name" value="MS_channel_1st"/>
</dbReference>
<feature type="signal peptide" evidence="9">
    <location>
        <begin position="1"/>
        <end position="38"/>
    </location>
</feature>
<evidence type="ECO:0000313" key="14">
    <source>
        <dbReference type="Proteomes" id="UP000067626"/>
    </source>
</evidence>
<feature type="chain" id="PRO_5005459534" description="Mechanosensitive ion channel protein MscS" evidence="9">
    <location>
        <begin position="39"/>
        <end position="598"/>
    </location>
</feature>
<feature type="transmembrane region" description="Helical" evidence="8">
    <location>
        <begin position="327"/>
        <end position="350"/>
    </location>
</feature>
<evidence type="ECO:0000256" key="6">
    <source>
        <dbReference type="ARBA" id="ARBA00023136"/>
    </source>
</evidence>
<keyword evidence="5 8" id="KW-1133">Transmembrane helix</keyword>
<dbReference type="Pfam" id="PF21082">
    <property type="entry name" value="MS_channel_3rd"/>
    <property type="match status" value="1"/>
</dbReference>
<feature type="domain" description="Mechanosensitive ion channel MscS" evidence="10">
    <location>
        <begin position="377"/>
        <end position="440"/>
    </location>
</feature>
<reference evidence="13 14" key="1">
    <citation type="submission" date="2015-07" db="EMBL/GenBank/DDBJ databases">
        <title>Genome analysis of myxobacterium Chondromyces crocatus Cm c5 reveals a high potential for natural compound synthesis and the genetic basis for the loss of fruiting body formation.</title>
        <authorList>
            <person name="Zaburannyi N."/>
            <person name="Bunk B."/>
            <person name="Maier J."/>
            <person name="Overmann J."/>
            <person name="Mueller R."/>
        </authorList>
    </citation>
    <scope>NUCLEOTIDE SEQUENCE [LARGE SCALE GENOMIC DNA]</scope>
    <source>
        <strain evidence="13 14">Cm c5</strain>
    </source>
</reference>
<comment type="similarity">
    <text evidence="2">Belongs to the MscS (TC 1.A.23) family.</text>
</comment>
<dbReference type="SUPFAM" id="SSF82861">
    <property type="entry name" value="Mechanosensitive channel protein MscS (YggB), transmembrane region"/>
    <property type="match status" value="1"/>
</dbReference>
<dbReference type="SUPFAM" id="SSF50182">
    <property type="entry name" value="Sm-like ribonucleoproteins"/>
    <property type="match status" value="1"/>
</dbReference>
<evidence type="ECO:0008006" key="15">
    <source>
        <dbReference type="Google" id="ProtNLM"/>
    </source>
</evidence>
<sequence>MQSGSLAREARKLPLGLRFASVAVLSLASALGVSEATAQIPSTAAASTSQPAFGSATTPPAPVEPAIPEAPDSPRASMREFFKLAREGRFDEAARYLDVPPKGNGPQLAQRLKAVLDRNLWIDPGDLSPLSLGDPKDGVGVEELGTIPGAPKGDTVRLVRRVEGTTARWVFSRATVERVDSWYSRLDDRWLREILPEALLRPGPRELLWWQWLALPLLCLTGWLVGKLLSFLSQLTFGRVVARTEIQLDDQLLERSRGPVTFSVAIGVVAVGTSWLGLYGPAENFINRVLSAAFFIAIFWAALRVIDASTEHLLVVGQARDNASARSLAPLAGRIAKVMVAIIGVIAVLSELGYPVASLIAGLGIGGVALALAAQKTVENLFGSISIGLDRPFRVGDFVMIDGTVLGTVEAIGLRSTRVRTLDRTLVTMPNGKLADMRVESYTARDRFRLTCIIAVVYGTTSTQLQAVMNEMEAALRRHPKIWPDDVVVRFQGFGVAGLEIEVMAWFKVPDFGSFRGVRQEVLLEFMKAVEDAGTRFALPAQRLHIMADTGNPFGGSSEAPLGGHVDASATVQGGPTLGGNGEGATAVPGGSGKRGAS</sequence>
<dbReference type="InterPro" id="IPR011014">
    <property type="entry name" value="MscS_channel_TM-2"/>
</dbReference>
<feature type="transmembrane region" description="Helical" evidence="8">
    <location>
        <begin position="260"/>
        <end position="279"/>
    </location>
</feature>
<feature type="domain" description="Mechanosensitive ion channel transmembrane helices 2/3" evidence="12">
    <location>
        <begin position="335"/>
        <end position="375"/>
    </location>
</feature>
<evidence type="ECO:0000259" key="11">
    <source>
        <dbReference type="Pfam" id="PF21082"/>
    </source>
</evidence>
<gene>
    <name evidence="13" type="ORF">CMC5_051840</name>
</gene>
<dbReference type="GO" id="GO:0005886">
    <property type="term" value="C:plasma membrane"/>
    <property type="evidence" value="ECO:0007669"/>
    <property type="project" value="UniProtKB-SubCell"/>
</dbReference>
<keyword evidence="3" id="KW-1003">Cell membrane</keyword>
<evidence type="ECO:0000256" key="9">
    <source>
        <dbReference type="SAM" id="SignalP"/>
    </source>
</evidence>
<name>A0A0K1EJH9_CHOCO</name>
<dbReference type="OrthoDB" id="9784565at2"/>
<feature type="region of interest" description="Disordered" evidence="7">
    <location>
        <begin position="45"/>
        <end position="74"/>
    </location>
</feature>
<evidence type="ECO:0000256" key="1">
    <source>
        <dbReference type="ARBA" id="ARBA00004651"/>
    </source>
</evidence>
<dbReference type="Pfam" id="PF21088">
    <property type="entry name" value="MS_channel_1st"/>
    <property type="match status" value="1"/>
</dbReference>
<accession>A0A0K1EJH9</accession>
<dbReference type="InterPro" id="IPR023408">
    <property type="entry name" value="MscS_beta-dom_sf"/>
</dbReference>
<feature type="transmembrane region" description="Helical" evidence="8">
    <location>
        <begin position="285"/>
        <end position="306"/>
    </location>
</feature>
<evidence type="ECO:0000256" key="4">
    <source>
        <dbReference type="ARBA" id="ARBA00022692"/>
    </source>
</evidence>
<evidence type="ECO:0000259" key="12">
    <source>
        <dbReference type="Pfam" id="PF21088"/>
    </source>
</evidence>
<dbReference type="InterPro" id="IPR011066">
    <property type="entry name" value="MscS_channel_C_sf"/>
</dbReference>
<evidence type="ECO:0000256" key="7">
    <source>
        <dbReference type="SAM" id="MobiDB-lite"/>
    </source>
</evidence>
<organism evidence="13 14">
    <name type="scientific">Chondromyces crocatus</name>
    <dbReference type="NCBI Taxonomy" id="52"/>
    <lineage>
        <taxon>Bacteria</taxon>
        <taxon>Pseudomonadati</taxon>
        <taxon>Myxococcota</taxon>
        <taxon>Polyangia</taxon>
        <taxon>Polyangiales</taxon>
        <taxon>Polyangiaceae</taxon>
        <taxon>Chondromyces</taxon>
    </lineage>
</organism>
<evidence type="ECO:0000259" key="10">
    <source>
        <dbReference type="Pfam" id="PF00924"/>
    </source>
</evidence>
<dbReference type="Pfam" id="PF00924">
    <property type="entry name" value="MS_channel_2nd"/>
    <property type="match status" value="1"/>
</dbReference>
<evidence type="ECO:0000256" key="5">
    <source>
        <dbReference type="ARBA" id="ARBA00022989"/>
    </source>
</evidence>
<evidence type="ECO:0000256" key="8">
    <source>
        <dbReference type="SAM" id="Phobius"/>
    </source>
</evidence>
<dbReference type="PANTHER" id="PTHR30566:SF5">
    <property type="entry name" value="MECHANOSENSITIVE ION CHANNEL PROTEIN 1, MITOCHONDRIAL-RELATED"/>
    <property type="match status" value="1"/>
</dbReference>
<protein>
    <recommendedName>
        <fullName evidence="15">Mechanosensitive ion channel protein MscS</fullName>
    </recommendedName>
</protein>
<keyword evidence="9" id="KW-0732">Signal</keyword>
<keyword evidence="14" id="KW-1185">Reference proteome</keyword>
<dbReference type="KEGG" id="ccro:CMC5_051840"/>
<evidence type="ECO:0000256" key="2">
    <source>
        <dbReference type="ARBA" id="ARBA00008017"/>
    </source>
</evidence>
<dbReference type="Gene3D" id="3.30.70.100">
    <property type="match status" value="1"/>
</dbReference>
<dbReference type="Gene3D" id="1.10.287.1260">
    <property type="match status" value="1"/>
</dbReference>
<dbReference type="RefSeq" id="WP_082362786.1">
    <property type="nucleotide sequence ID" value="NZ_CP012159.1"/>
</dbReference>
<comment type="subcellular location">
    <subcellularLocation>
        <location evidence="1">Cell membrane</location>
        <topology evidence="1">Multi-pass membrane protein</topology>
    </subcellularLocation>
</comment>
<feature type="transmembrane region" description="Helical" evidence="8">
    <location>
        <begin position="209"/>
        <end position="229"/>
    </location>
</feature>
<dbReference type="InterPro" id="IPR049278">
    <property type="entry name" value="MS_channel_C"/>
</dbReference>
<dbReference type="InterPro" id="IPR010920">
    <property type="entry name" value="LSM_dom_sf"/>
</dbReference>
<dbReference type="PANTHER" id="PTHR30566">
    <property type="entry name" value="YNAI-RELATED MECHANOSENSITIVE ION CHANNEL"/>
    <property type="match status" value="1"/>
</dbReference>
<feature type="domain" description="Mechanosensitive ion channel MscS C-terminal" evidence="11">
    <location>
        <begin position="451"/>
        <end position="535"/>
    </location>
</feature>
<dbReference type="SUPFAM" id="SSF82689">
    <property type="entry name" value="Mechanosensitive channel protein MscS (YggB), C-terminal domain"/>
    <property type="match status" value="1"/>
</dbReference>
<dbReference type="GO" id="GO:0008381">
    <property type="term" value="F:mechanosensitive monoatomic ion channel activity"/>
    <property type="evidence" value="ECO:0007669"/>
    <property type="project" value="UniProtKB-ARBA"/>
</dbReference>
<keyword evidence="4 8" id="KW-0812">Transmembrane</keyword>